<keyword evidence="4" id="KW-1185">Reference proteome</keyword>
<evidence type="ECO:0000256" key="1">
    <source>
        <dbReference type="SAM" id="MobiDB-lite"/>
    </source>
</evidence>
<keyword evidence="2" id="KW-0812">Transmembrane</keyword>
<keyword evidence="2" id="KW-0472">Membrane</keyword>
<feature type="transmembrane region" description="Helical" evidence="2">
    <location>
        <begin position="12"/>
        <end position="33"/>
    </location>
</feature>
<organism evidence="3 4">
    <name type="scientific">Sphingomonas qomolangmaensis</name>
    <dbReference type="NCBI Taxonomy" id="2918765"/>
    <lineage>
        <taxon>Bacteria</taxon>
        <taxon>Pseudomonadati</taxon>
        <taxon>Pseudomonadota</taxon>
        <taxon>Alphaproteobacteria</taxon>
        <taxon>Sphingomonadales</taxon>
        <taxon>Sphingomonadaceae</taxon>
        <taxon>Sphingomonas</taxon>
    </lineage>
</organism>
<name>A0ABY5LA85_9SPHN</name>
<sequence length="102" mass="10279">MTRQTPSPRKTLSLAAVGALVAGIGAVAAGFWLRNRSAASPEHAAPDLSLDAPRPDGSTRAPVAFRPDPTAPVSAGERESLRPATGPSPSIVADRGGVRSGA</sequence>
<proteinExistence type="predicted"/>
<accession>A0ABY5LA85</accession>
<dbReference type="Proteomes" id="UP001058533">
    <property type="component" value="Chromosome"/>
</dbReference>
<dbReference type="EMBL" id="CP101740">
    <property type="protein sequence ID" value="UUL83875.1"/>
    <property type="molecule type" value="Genomic_DNA"/>
</dbReference>
<protein>
    <submittedName>
        <fullName evidence="3">Uncharacterized protein</fullName>
    </submittedName>
</protein>
<keyword evidence="2" id="KW-1133">Transmembrane helix</keyword>
<dbReference type="RefSeq" id="WP_256507710.1">
    <property type="nucleotide sequence ID" value="NZ_CP101740.1"/>
</dbReference>
<evidence type="ECO:0000313" key="3">
    <source>
        <dbReference type="EMBL" id="UUL83875.1"/>
    </source>
</evidence>
<evidence type="ECO:0000313" key="4">
    <source>
        <dbReference type="Proteomes" id="UP001058533"/>
    </source>
</evidence>
<reference evidence="3" key="1">
    <citation type="submission" date="2022-07" db="EMBL/GenBank/DDBJ databases">
        <title>Sphingomonas sp. nov., a novel bacterium isolated from the north slope of the Mount Everest.</title>
        <authorList>
            <person name="Cui X."/>
            <person name="Liu Y."/>
        </authorList>
    </citation>
    <scope>NUCLEOTIDE SEQUENCE</scope>
    <source>
        <strain evidence="3">S5-59</strain>
    </source>
</reference>
<feature type="region of interest" description="Disordered" evidence="1">
    <location>
        <begin position="38"/>
        <end position="102"/>
    </location>
</feature>
<evidence type="ECO:0000256" key="2">
    <source>
        <dbReference type="SAM" id="Phobius"/>
    </source>
</evidence>
<gene>
    <name evidence="3" type="ORF">NMP03_06685</name>
</gene>